<name>A0A2J0Q7H8_9BACT</name>
<dbReference type="EMBL" id="PCXQ01000004">
    <property type="protein sequence ID" value="PJE50974.1"/>
    <property type="molecule type" value="Genomic_DNA"/>
</dbReference>
<feature type="transmembrane region" description="Helical" evidence="1">
    <location>
        <begin position="47"/>
        <end position="65"/>
    </location>
</feature>
<keyword evidence="1" id="KW-0472">Membrane</keyword>
<feature type="transmembrane region" description="Helical" evidence="1">
    <location>
        <begin position="72"/>
        <end position="89"/>
    </location>
</feature>
<evidence type="ECO:0000313" key="2">
    <source>
        <dbReference type="EMBL" id="PJE50974.1"/>
    </source>
</evidence>
<comment type="caution">
    <text evidence="2">The sequence shown here is derived from an EMBL/GenBank/DDBJ whole genome shotgun (WGS) entry which is preliminary data.</text>
</comment>
<sequence>MNKIMWILRLGLFGEFLGHGVFALQGKEGWFKYFEPFGITDPSMMTSLLLIVGIMDITLAILILVKPLRPAILWMAFWGLWTALLRWPFGPDPVWDFFERWANWAAPLALYYLMDKKSNK</sequence>
<protein>
    <recommendedName>
        <fullName evidence="4">DoxX family protein</fullName>
    </recommendedName>
</protein>
<dbReference type="AlphaFoldDB" id="A0A2J0Q7H8"/>
<keyword evidence="1" id="KW-1133">Transmembrane helix</keyword>
<dbReference type="Proteomes" id="UP000228496">
    <property type="component" value="Unassembled WGS sequence"/>
</dbReference>
<keyword evidence="1" id="KW-0812">Transmembrane</keyword>
<evidence type="ECO:0008006" key="4">
    <source>
        <dbReference type="Google" id="ProtNLM"/>
    </source>
</evidence>
<reference evidence="2 3" key="1">
    <citation type="submission" date="2017-09" db="EMBL/GenBank/DDBJ databases">
        <title>Depth-based differentiation of microbial function through sediment-hosted aquifers and enrichment of novel symbionts in the deep terrestrial subsurface.</title>
        <authorList>
            <person name="Probst A.J."/>
            <person name="Ladd B."/>
            <person name="Jarett J.K."/>
            <person name="Geller-Mcgrath D.E."/>
            <person name="Sieber C.M."/>
            <person name="Emerson J.B."/>
            <person name="Anantharaman K."/>
            <person name="Thomas B.C."/>
            <person name="Malmstrom R."/>
            <person name="Stieglmeier M."/>
            <person name="Klingl A."/>
            <person name="Woyke T."/>
            <person name="Ryan C.M."/>
            <person name="Banfield J.F."/>
        </authorList>
    </citation>
    <scope>NUCLEOTIDE SEQUENCE [LARGE SCALE GENOMIC DNA]</scope>
    <source>
        <strain evidence="2">CG10_big_fil_rev_8_21_14_0_10_36_16</strain>
    </source>
</reference>
<organism evidence="2 3">
    <name type="scientific">Candidatus Yanofskybacteria bacterium CG10_big_fil_rev_8_21_14_0_10_36_16</name>
    <dbReference type="NCBI Taxonomy" id="1975096"/>
    <lineage>
        <taxon>Bacteria</taxon>
        <taxon>Candidatus Yanofskyibacteriota</taxon>
    </lineage>
</organism>
<accession>A0A2J0Q7H8</accession>
<evidence type="ECO:0000313" key="3">
    <source>
        <dbReference type="Proteomes" id="UP000228496"/>
    </source>
</evidence>
<gene>
    <name evidence="2" type="ORF">COV29_01700</name>
</gene>
<evidence type="ECO:0000256" key="1">
    <source>
        <dbReference type="SAM" id="Phobius"/>
    </source>
</evidence>
<proteinExistence type="predicted"/>